<reference evidence="1 2" key="1">
    <citation type="submission" date="2020-08" db="EMBL/GenBank/DDBJ databases">
        <authorList>
            <person name="Newling K."/>
            <person name="Davey J."/>
            <person name="Forrester S."/>
        </authorList>
    </citation>
    <scope>NUCLEOTIDE SEQUENCE [LARGE SCALE GENOMIC DNA]</scope>
    <source>
        <strain evidence="2">Crithidia deanei Carvalho (ATCC PRA-265)</strain>
    </source>
</reference>
<name>A0A7G2CUS4_9TRYP</name>
<evidence type="ECO:0000313" key="2">
    <source>
        <dbReference type="Proteomes" id="UP000515908"/>
    </source>
</evidence>
<gene>
    <name evidence="1" type="ORF">ADEAN_000970200</name>
</gene>
<accession>A0A7G2CUS4</accession>
<dbReference type="VEuPathDB" id="TriTrypDB:ADEAN_000970200"/>
<evidence type="ECO:0000313" key="1">
    <source>
        <dbReference type="EMBL" id="CAD2222163.1"/>
    </source>
</evidence>
<organism evidence="1 2">
    <name type="scientific">Angomonas deanei</name>
    <dbReference type="NCBI Taxonomy" id="59799"/>
    <lineage>
        <taxon>Eukaryota</taxon>
        <taxon>Discoba</taxon>
        <taxon>Euglenozoa</taxon>
        <taxon>Kinetoplastea</taxon>
        <taxon>Metakinetoplastina</taxon>
        <taxon>Trypanosomatida</taxon>
        <taxon>Trypanosomatidae</taxon>
        <taxon>Strigomonadinae</taxon>
        <taxon>Angomonas</taxon>
    </lineage>
</organism>
<dbReference type="Proteomes" id="UP000515908">
    <property type="component" value="Chromosome 24"/>
</dbReference>
<protein>
    <submittedName>
        <fullName evidence="1">Uncharacterized protein</fullName>
    </submittedName>
</protein>
<dbReference type="AlphaFoldDB" id="A0A7G2CUS4"/>
<proteinExistence type="predicted"/>
<keyword evidence="2" id="KW-1185">Reference proteome</keyword>
<sequence length="241" mass="27706">MAIGASAGTFFVAGSTPFPVYVSKEMPSPNGMNSPGAMEPTASMKPYMIQDVVRGGSLVQRKPSVMEDVFFAEHPNVADMQSQPTEVIAAEVWRLRHFVQLISQSKQRQKDSDDLYEKFGVALQTTMPDAYKHRSHRESYFEDRRQSDVEDAERLIQPRDGTFSASYKRYSDRRRQLVREIVKELDPNTFAAVYSYYRDNSVVRRDPAVIMSWVPRRESWTVLPLVEQVLVLDRFMSRPNV</sequence>
<dbReference type="EMBL" id="LR877168">
    <property type="protein sequence ID" value="CAD2222163.1"/>
    <property type="molecule type" value="Genomic_DNA"/>
</dbReference>